<dbReference type="InterPro" id="IPR021213">
    <property type="entry name" value="DUF2567"/>
</dbReference>
<dbReference type="Pfam" id="PF10821">
    <property type="entry name" value="DUF2567"/>
    <property type="match status" value="1"/>
</dbReference>
<reference evidence="2 3" key="1">
    <citation type="submission" date="2018-06" db="EMBL/GenBank/DDBJ databases">
        <authorList>
            <consortium name="Pathogen Informatics"/>
            <person name="Doyle S."/>
        </authorList>
    </citation>
    <scope>NUCLEOTIDE SEQUENCE [LARGE SCALE GENOMIC DNA]</scope>
    <source>
        <strain evidence="2 3">NCTC10821</strain>
    </source>
</reference>
<name>A0A378T7C4_9MYCO</name>
<feature type="transmembrane region" description="Helical" evidence="1">
    <location>
        <begin position="157"/>
        <end position="178"/>
    </location>
</feature>
<gene>
    <name evidence="2" type="ORF">NCTC10821_00224</name>
</gene>
<keyword evidence="1" id="KW-0812">Transmembrane</keyword>
<evidence type="ECO:0000313" key="2">
    <source>
        <dbReference type="EMBL" id="STZ56731.1"/>
    </source>
</evidence>
<dbReference type="EMBL" id="UGQT01000001">
    <property type="protein sequence ID" value="STZ56731.1"/>
    <property type="molecule type" value="Genomic_DNA"/>
</dbReference>
<organism evidence="2 3">
    <name type="scientific">Mycolicibacterium tokaiense</name>
    <dbReference type="NCBI Taxonomy" id="39695"/>
    <lineage>
        <taxon>Bacteria</taxon>
        <taxon>Bacillati</taxon>
        <taxon>Actinomycetota</taxon>
        <taxon>Actinomycetes</taxon>
        <taxon>Mycobacteriales</taxon>
        <taxon>Mycobacteriaceae</taxon>
        <taxon>Mycolicibacterium</taxon>
    </lineage>
</organism>
<evidence type="ECO:0000256" key="1">
    <source>
        <dbReference type="SAM" id="Phobius"/>
    </source>
</evidence>
<protein>
    <submittedName>
        <fullName evidence="2">Protein of uncharacterized function (DUF2567)</fullName>
    </submittedName>
</protein>
<keyword evidence="3" id="KW-1185">Reference proteome</keyword>
<evidence type="ECO:0000313" key="3">
    <source>
        <dbReference type="Proteomes" id="UP000254978"/>
    </source>
</evidence>
<sequence>MTADAPRTGRGRAALTVVAGMTVVGAVVGALWAWWAPPVHGVFALTRAGQRVQSYLGEEADHFFVAAFLMLGMLWVVAVVAPVLVWQWRAHRGPLLAAALSLGAVLSSAAACAVGALLMSSRHPAVSLDTAPISPEARVYYYTEAPSVFFGSSPLQAAATLLLPAATAALVYALFAVATARDDLGAYPPVEPVYLPYPLPAQQAPTSAVETGER</sequence>
<feature type="transmembrane region" description="Helical" evidence="1">
    <location>
        <begin position="95"/>
        <end position="119"/>
    </location>
</feature>
<feature type="transmembrane region" description="Helical" evidence="1">
    <location>
        <begin position="12"/>
        <end position="35"/>
    </location>
</feature>
<accession>A0A378T7C4</accession>
<dbReference type="AlphaFoldDB" id="A0A378T7C4"/>
<proteinExistence type="predicted"/>
<feature type="transmembrane region" description="Helical" evidence="1">
    <location>
        <begin position="63"/>
        <end position="86"/>
    </location>
</feature>
<keyword evidence="1" id="KW-0472">Membrane</keyword>
<dbReference type="Proteomes" id="UP000254978">
    <property type="component" value="Unassembled WGS sequence"/>
</dbReference>
<keyword evidence="1" id="KW-1133">Transmembrane helix</keyword>